<feature type="region of interest" description="Disordered" evidence="1">
    <location>
        <begin position="1"/>
        <end position="118"/>
    </location>
</feature>
<evidence type="ECO:0008006" key="4">
    <source>
        <dbReference type="Google" id="ProtNLM"/>
    </source>
</evidence>
<name>A0AAW1P207_9CHLO</name>
<dbReference type="SUPFAM" id="SSF53300">
    <property type="entry name" value="vWA-like"/>
    <property type="match status" value="1"/>
</dbReference>
<feature type="compositionally biased region" description="Low complexity" evidence="1">
    <location>
        <begin position="94"/>
        <end position="112"/>
    </location>
</feature>
<dbReference type="InterPro" id="IPR036465">
    <property type="entry name" value="vWFA_dom_sf"/>
</dbReference>
<dbReference type="PANTHER" id="PTHR34706">
    <property type="entry name" value="SLR1338 PROTEIN"/>
    <property type="match status" value="1"/>
</dbReference>
<dbReference type="AlphaFoldDB" id="A0AAW1P207"/>
<proteinExistence type="predicted"/>
<feature type="compositionally biased region" description="Low complexity" evidence="1">
    <location>
        <begin position="49"/>
        <end position="72"/>
    </location>
</feature>
<feature type="compositionally biased region" description="Pro residues" evidence="1">
    <location>
        <begin position="33"/>
        <end position="42"/>
    </location>
</feature>
<reference evidence="2 3" key="1">
    <citation type="journal article" date="2024" name="Nat. Commun.">
        <title>Phylogenomics reveals the evolutionary origins of lichenization in chlorophyte algae.</title>
        <authorList>
            <person name="Puginier C."/>
            <person name="Libourel C."/>
            <person name="Otte J."/>
            <person name="Skaloud P."/>
            <person name="Haon M."/>
            <person name="Grisel S."/>
            <person name="Petersen M."/>
            <person name="Berrin J.G."/>
            <person name="Delaux P.M."/>
            <person name="Dal Grande F."/>
            <person name="Keller J."/>
        </authorList>
    </citation>
    <scope>NUCLEOTIDE SEQUENCE [LARGE SCALE GENOMIC DNA]</scope>
    <source>
        <strain evidence="2 3">SAG 2043</strain>
    </source>
</reference>
<accession>A0AAW1P207</accession>
<protein>
    <recommendedName>
        <fullName evidence="4">VWFA domain-containing protein</fullName>
    </recommendedName>
</protein>
<sequence>MGLASKAKLMGTAGVGQPGQPSAPPLASSGAPGTPPLTPPQPSGMQASFPGQQNPPGQFGAQPQQGQFGAPPAGYPALNHQQSFGAQPAYPRPSHQSSFGGQQSGIPQSLLMPGGGGPAQQAALQNKLQSIVATNQLQYFYPPPRLQAVVTQLNTINFQQLATQWRMPMEMAYDLATLALYDIVIFADDSGSMVFEENGERIDDLKLILGKVSEVATLFDDDGILVRFMNSPVQGNGIRDSIAAGQLIQQVQFTGLTPLGTKLHEKVLQPFLYTGVQQRDLQKPILVIAITDGEPVGEPKTTTAQVIKNAKQMVANSPYGPGAVAFEFAQVGKDQKAQAFLGSLDNDPEIGKIIDATSYYELEAEEYARKGVTLTPELWLVKLMVGAVDPSYDEQD</sequence>
<evidence type="ECO:0000256" key="1">
    <source>
        <dbReference type="SAM" id="MobiDB-lite"/>
    </source>
</evidence>
<gene>
    <name evidence="2" type="ORF">WJX72_006229</name>
</gene>
<keyword evidence="3" id="KW-1185">Reference proteome</keyword>
<dbReference type="EMBL" id="JALJOR010000018">
    <property type="protein sequence ID" value="KAK9804310.1"/>
    <property type="molecule type" value="Genomic_DNA"/>
</dbReference>
<evidence type="ECO:0000313" key="2">
    <source>
        <dbReference type="EMBL" id="KAK9804310.1"/>
    </source>
</evidence>
<organism evidence="2 3">
    <name type="scientific">[Myrmecia] bisecta</name>
    <dbReference type="NCBI Taxonomy" id="41462"/>
    <lineage>
        <taxon>Eukaryota</taxon>
        <taxon>Viridiplantae</taxon>
        <taxon>Chlorophyta</taxon>
        <taxon>core chlorophytes</taxon>
        <taxon>Trebouxiophyceae</taxon>
        <taxon>Trebouxiales</taxon>
        <taxon>Trebouxiaceae</taxon>
        <taxon>Myrmecia</taxon>
    </lineage>
</organism>
<dbReference type="PANTHER" id="PTHR34706:SF2">
    <property type="entry name" value="RFEF"/>
    <property type="match status" value="1"/>
</dbReference>
<dbReference type="Proteomes" id="UP001489004">
    <property type="component" value="Unassembled WGS sequence"/>
</dbReference>
<comment type="caution">
    <text evidence="2">The sequence shown here is derived from an EMBL/GenBank/DDBJ whole genome shotgun (WGS) entry which is preliminary data.</text>
</comment>
<evidence type="ECO:0000313" key="3">
    <source>
        <dbReference type="Proteomes" id="UP001489004"/>
    </source>
</evidence>